<protein>
    <submittedName>
        <fullName evidence="1">Uncharacterized protein</fullName>
    </submittedName>
</protein>
<dbReference type="AlphaFoldDB" id="A0A1H4GUK4"/>
<accession>A0A1H4GUK4</accession>
<keyword evidence="2" id="KW-1185">Reference proteome</keyword>
<dbReference type="Proteomes" id="UP000198638">
    <property type="component" value="Unassembled WGS sequence"/>
</dbReference>
<organism evidence="1 2">
    <name type="scientific">Paraburkholderia sartisoli</name>
    <dbReference type="NCBI Taxonomy" id="83784"/>
    <lineage>
        <taxon>Bacteria</taxon>
        <taxon>Pseudomonadati</taxon>
        <taxon>Pseudomonadota</taxon>
        <taxon>Betaproteobacteria</taxon>
        <taxon>Burkholderiales</taxon>
        <taxon>Burkholderiaceae</taxon>
        <taxon>Paraburkholderia</taxon>
    </lineage>
</organism>
<evidence type="ECO:0000313" key="1">
    <source>
        <dbReference type="EMBL" id="SEB13306.1"/>
    </source>
</evidence>
<name>A0A1H4GUK4_9BURK</name>
<sequence length="129" mass="13893">MGDTHIHGHQTQREQAIRTQLCAYNMAFAELGLRFRWDAQTLESLATIDGEQARIIAYVEAHHPHLLNAYSAAFLSEAILAKKTAIAPEALPTCTEASAGTQTAQPASQGFSIAAYWSDEPDLPALAGA</sequence>
<gene>
    <name evidence="1" type="ORF">SAMN05192564_106373</name>
</gene>
<dbReference type="InterPro" id="IPR023198">
    <property type="entry name" value="PGP-like_dom2"/>
</dbReference>
<dbReference type="OrthoDB" id="5293434at2"/>
<reference evidence="2" key="1">
    <citation type="submission" date="2016-10" db="EMBL/GenBank/DDBJ databases">
        <authorList>
            <person name="Varghese N."/>
            <person name="Submissions S."/>
        </authorList>
    </citation>
    <scope>NUCLEOTIDE SEQUENCE [LARGE SCALE GENOMIC DNA]</scope>
    <source>
        <strain evidence="2">LMG 24000</strain>
    </source>
</reference>
<dbReference type="EMBL" id="FNRQ01000006">
    <property type="protein sequence ID" value="SEB13306.1"/>
    <property type="molecule type" value="Genomic_DNA"/>
</dbReference>
<evidence type="ECO:0000313" key="2">
    <source>
        <dbReference type="Proteomes" id="UP000198638"/>
    </source>
</evidence>
<dbReference type="Gene3D" id="1.10.150.240">
    <property type="entry name" value="Putative phosphatase, domain 2"/>
    <property type="match status" value="1"/>
</dbReference>
<dbReference type="RefSeq" id="WP_090535652.1">
    <property type="nucleotide sequence ID" value="NZ_FNRQ01000006.1"/>
</dbReference>
<proteinExistence type="predicted"/>